<evidence type="ECO:0000313" key="9">
    <source>
        <dbReference type="Proteomes" id="UP000177232"/>
    </source>
</evidence>
<evidence type="ECO:0000256" key="6">
    <source>
        <dbReference type="RuleBase" id="RU003815"/>
    </source>
</evidence>
<dbReference type="InterPro" id="IPR014721">
    <property type="entry name" value="Ribsml_uS5_D2-typ_fold_subgr"/>
</dbReference>
<evidence type="ECO:0000256" key="3">
    <source>
        <dbReference type="ARBA" id="ARBA00023274"/>
    </source>
</evidence>
<comment type="caution">
    <text evidence="8">The sequence shown here is derived from an EMBL/GenBank/DDBJ whole genome shotgun (WGS) entry which is preliminary data.</text>
</comment>
<dbReference type="PANTHER" id="PTHR21569">
    <property type="entry name" value="RIBOSOMAL PROTEIN S9"/>
    <property type="match status" value="1"/>
</dbReference>
<dbReference type="GO" id="GO:0003723">
    <property type="term" value="F:RNA binding"/>
    <property type="evidence" value="ECO:0007669"/>
    <property type="project" value="TreeGrafter"/>
</dbReference>
<dbReference type="Gene3D" id="3.30.230.10">
    <property type="match status" value="1"/>
</dbReference>
<evidence type="ECO:0000256" key="1">
    <source>
        <dbReference type="ARBA" id="ARBA00005251"/>
    </source>
</evidence>
<dbReference type="PANTHER" id="PTHR21569:SF1">
    <property type="entry name" value="SMALL RIBOSOMAL SUBUNIT PROTEIN US9M"/>
    <property type="match status" value="1"/>
</dbReference>
<dbReference type="AlphaFoldDB" id="A0A1F6DT21"/>
<feature type="compositionally biased region" description="Basic residues" evidence="7">
    <location>
        <begin position="128"/>
        <end position="147"/>
    </location>
</feature>
<dbReference type="InterPro" id="IPR020568">
    <property type="entry name" value="Ribosomal_Su5_D2-typ_SF"/>
</dbReference>
<dbReference type="PROSITE" id="PS00360">
    <property type="entry name" value="RIBOSOMAL_S9"/>
    <property type="match status" value="1"/>
</dbReference>
<dbReference type="GO" id="GO:0003735">
    <property type="term" value="F:structural constituent of ribosome"/>
    <property type="evidence" value="ECO:0007669"/>
    <property type="project" value="InterPro"/>
</dbReference>
<dbReference type="Proteomes" id="UP000177232">
    <property type="component" value="Unassembled WGS sequence"/>
</dbReference>
<evidence type="ECO:0000313" key="8">
    <source>
        <dbReference type="EMBL" id="OGG64574.1"/>
    </source>
</evidence>
<name>A0A1F6DT21_9BACT</name>
<dbReference type="InterPro" id="IPR000754">
    <property type="entry name" value="Ribosomal_uS9"/>
</dbReference>
<dbReference type="GO" id="GO:0006412">
    <property type="term" value="P:translation"/>
    <property type="evidence" value="ECO:0007669"/>
    <property type="project" value="UniProtKB-UniRule"/>
</dbReference>
<reference evidence="8 9" key="1">
    <citation type="journal article" date="2016" name="Nat. Commun.">
        <title>Thousands of microbial genomes shed light on interconnected biogeochemical processes in an aquifer system.</title>
        <authorList>
            <person name="Anantharaman K."/>
            <person name="Brown C.T."/>
            <person name="Hug L.A."/>
            <person name="Sharon I."/>
            <person name="Castelle C.J."/>
            <person name="Probst A.J."/>
            <person name="Thomas B.C."/>
            <person name="Singh A."/>
            <person name="Wilkins M.J."/>
            <person name="Karaoz U."/>
            <person name="Brodie E.L."/>
            <person name="Williams K.H."/>
            <person name="Hubbard S.S."/>
            <person name="Banfield J.F."/>
        </authorList>
    </citation>
    <scope>NUCLEOTIDE SEQUENCE [LARGE SCALE GENOMIC DNA]</scope>
</reference>
<proteinExistence type="inferred from homology"/>
<comment type="similarity">
    <text evidence="1 5 6">Belongs to the universal ribosomal protein uS9 family.</text>
</comment>
<dbReference type="HAMAP" id="MF_00532_B">
    <property type="entry name" value="Ribosomal_uS9_B"/>
    <property type="match status" value="1"/>
</dbReference>
<dbReference type="InterPro" id="IPR023035">
    <property type="entry name" value="Ribosomal_uS9_bac/plastid"/>
</dbReference>
<evidence type="ECO:0000256" key="4">
    <source>
        <dbReference type="ARBA" id="ARBA00035259"/>
    </source>
</evidence>
<dbReference type="SUPFAM" id="SSF54211">
    <property type="entry name" value="Ribosomal protein S5 domain 2-like"/>
    <property type="match status" value="1"/>
</dbReference>
<dbReference type="STRING" id="1798496.A3C94_02915"/>
<evidence type="ECO:0000256" key="5">
    <source>
        <dbReference type="HAMAP-Rule" id="MF_00532"/>
    </source>
</evidence>
<keyword evidence="3 5" id="KW-0687">Ribonucleoprotein</keyword>
<protein>
    <recommendedName>
        <fullName evidence="4 5">Small ribosomal subunit protein uS9</fullName>
    </recommendedName>
</protein>
<evidence type="ECO:0000256" key="7">
    <source>
        <dbReference type="SAM" id="MobiDB-lite"/>
    </source>
</evidence>
<keyword evidence="2 5" id="KW-0689">Ribosomal protein</keyword>
<evidence type="ECO:0000256" key="2">
    <source>
        <dbReference type="ARBA" id="ARBA00022980"/>
    </source>
</evidence>
<accession>A0A1F6DT21</accession>
<sequence>MASQKFITAVGRRKTAIANVRMLKAAKAKTAEGSSPDAKAFRGSVMVNGKSAKEYFKTDERAKVAEEALAKAESTEHYAVIAQVEGGGIAAQADAVRHAISRALTKAEPNTRKVLKSSGFLKRDPRAKERKKPGLKKARKAPQWSKR</sequence>
<dbReference type="Pfam" id="PF00380">
    <property type="entry name" value="Ribosomal_S9"/>
    <property type="match status" value="1"/>
</dbReference>
<organism evidence="8 9">
    <name type="scientific">Candidatus Kaiserbacteria bacterium RIFCSPHIGHO2_02_FULL_55_17</name>
    <dbReference type="NCBI Taxonomy" id="1798496"/>
    <lineage>
        <taxon>Bacteria</taxon>
        <taxon>Candidatus Kaiseribacteriota</taxon>
    </lineage>
</organism>
<dbReference type="GO" id="GO:0015935">
    <property type="term" value="C:small ribosomal subunit"/>
    <property type="evidence" value="ECO:0007669"/>
    <property type="project" value="TreeGrafter"/>
</dbReference>
<dbReference type="GO" id="GO:0005737">
    <property type="term" value="C:cytoplasm"/>
    <property type="evidence" value="ECO:0007669"/>
    <property type="project" value="UniProtKB-ARBA"/>
</dbReference>
<feature type="region of interest" description="Disordered" evidence="7">
    <location>
        <begin position="111"/>
        <end position="147"/>
    </location>
</feature>
<gene>
    <name evidence="5" type="primary">rpsI</name>
    <name evidence="8" type="ORF">A3C94_02915</name>
</gene>
<dbReference type="InterPro" id="IPR020574">
    <property type="entry name" value="Ribosomal_uS9_CS"/>
</dbReference>
<dbReference type="EMBL" id="MFLJ01000018">
    <property type="protein sequence ID" value="OGG64574.1"/>
    <property type="molecule type" value="Genomic_DNA"/>
</dbReference>
<dbReference type="NCBIfam" id="NF001099">
    <property type="entry name" value="PRK00132.1"/>
    <property type="match status" value="1"/>
</dbReference>